<gene>
    <name evidence="9" type="ORF">POM88_046460</name>
</gene>
<comment type="subcellular location">
    <subcellularLocation>
        <location evidence="2">Cell membrane</location>
    </subcellularLocation>
</comment>
<comment type="similarity">
    <text evidence="3">Belongs to the BIG GRAIN 1 (BG1) plant protein family.</text>
</comment>
<evidence type="ECO:0000256" key="6">
    <source>
        <dbReference type="ARBA" id="ARBA00023136"/>
    </source>
</evidence>
<keyword evidence="6" id="KW-0472">Membrane</keyword>
<dbReference type="PANTHER" id="PTHR33541">
    <property type="entry name" value="PROTEIN BIG GRAIN 1-LIKE A-RELATED"/>
    <property type="match status" value="1"/>
</dbReference>
<dbReference type="InterPro" id="IPR039621">
    <property type="entry name" value="BG1-like"/>
</dbReference>
<dbReference type="EMBL" id="JAUIZM010000010">
    <property type="protein sequence ID" value="KAK1361986.1"/>
    <property type="molecule type" value="Genomic_DNA"/>
</dbReference>
<reference evidence="9" key="2">
    <citation type="submission" date="2023-05" db="EMBL/GenBank/DDBJ databases">
        <authorList>
            <person name="Schelkunov M.I."/>
        </authorList>
    </citation>
    <scope>NUCLEOTIDE SEQUENCE</scope>
    <source>
        <strain evidence="9">Hsosn_3</strain>
        <tissue evidence="9">Leaf</tissue>
    </source>
</reference>
<proteinExistence type="inferred from homology"/>
<dbReference type="PANTHER" id="PTHR33541:SF11">
    <property type="entry name" value="PROTEIN BIG GRAIN 1-LIKE E"/>
    <property type="match status" value="1"/>
</dbReference>
<evidence type="ECO:0000256" key="2">
    <source>
        <dbReference type="ARBA" id="ARBA00004236"/>
    </source>
</evidence>
<dbReference type="Proteomes" id="UP001237642">
    <property type="component" value="Unassembled WGS sequence"/>
</dbReference>
<comment type="caution">
    <text evidence="9">The sequence shown here is derived from an EMBL/GenBank/DDBJ whole genome shotgun (WGS) entry which is preliminary data.</text>
</comment>
<keyword evidence="5" id="KW-1003">Cell membrane</keyword>
<evidence type="ECO:0000256" key="1">
    <source>
        <dbReference type="ARBA" id="ARBA00002281"/>
    </source>
</evidence>
<keyword evidence="10" id="KW-1185">Reference proteome</keyword>
<dbReference type="GO" id="GO:0005886">
    <property type="term" value="C:plasma membrane"/>
    <property type="evidence" value="ECO:0007669"/>
    <property type="project" value="UniProtKB-SubCell"/>
</dbReference>
<evidence type="ECO:0000256" key="8">
    <source>
        <dbReference type="SAM" id="MobiDB-lite"/>
    </source>
</evidence>
<feature type="region of interest" description="Disordered" evidence="8">
    <location>
        <begin position="1"/>
        <end position="22"/>
    </location>
</feature>
<dbReference type="AlphaFoldDB" id="A0AAD8H7S4"/>
<evidence type="ECO:0000256" key="4">
    <source>
        <dbReference type="ARBA" id="ARBA00022448"/>
    </source>
</evidence>
<sequence>MSITAGLPRIQEKANHKSFHQRHNSGELDVFEAAGYFSASNEIYGTSFTPQQKMMRASGRMSLDIPVMSSKRTSIPTPTHHQKVLKDEKKFKQPNSPGGKLASFLNSLFNQTSSKTKKSKISSSKSMKDDQDHEIGRRKRRSSMSHFQSVNTTSSNYIISSDSKSSSFYSSSSSSEKRLPCAKVPTKISPKEIHSHSDQNDDVIMNTSSKIKNDINVHVKSSSSHKKVHNDENTETSWLDEKKFKFQTPNENSSEKFKNTFANKVSGGKINHSKDSTNFKNFINDEDDGADSDSSSDLFELQNYDLVSCYSSDLPVYETTQIDAIKRGAPIVGSVM</sequence>
<keyword evidence="4" id="KW-0813">Transport</keyword>
<accession>A0AAD8H7S4</accession>
<evidence type="ECO:0000256" key="5">
    <source>
        <dbReference type="ARBA" id="ARBA00022475"/>
    </source>
</evidence>
<organism evidence="9 10">
    <name type="scientific">Heracleum sosnowskyi</name>
    <dbReference type="NCBI Taxonomy" id="360622"/>
    <lineage>
        <taxon>Eukaryota</taxon>
        <taxon>Viridiplantae</taxon>
        <taxon>Streptophyta</taxon>
        <taxon>Embryophyta</taxon>
        <taxon>Tracheophyta</taxon>
        <taxon>Spermatophyta</taxon>
        <taxon>Magnoliopsida</taxon>
        <taxon>eudicotyledons</taxon>
        <taxon>Gunneridae</taxon>
        <taxon>Pentapetalae</taxon>
        <taxon>asterids</taxon>
        <taxon>campanulids</taxon>
        <taxon>Apiales</taxon>
        <taxon>Apiaceae</taxon>
        <taxon>Apioideae</taxon>
        <taxon>apioid superclade</taxon>
        <taxon>Tordylieae</taxon>
        <taxon>Tordyliinae</taxon>
        <taxon>Heracleum</taxon>
    </lineage>
</organism>
<reference evidence="9" key="1">
    <citation type="submission" date="2023-02" db="EMBL/GenBank/DDBJ databases">
        <title>Genome of toxic invasive species Heracleum sosnowskyi carries increased number of genes despite the absence of recent whole-genome duplications.</title>
        <authorList>
            <person name="Schelkunov M."/>
            <person name="Shtratnikova V."/>
            <person name="Makarenko M."/>
            <person name="Klepikova A."/>
            <person name="Omelchenko D."/>
            <person name="Novikova G."/>
            <person name="Obukhova E."/>
            <person name="Bogdanov V."/>
            <person name="Penin A."/>
            <person name="Logacheva M."/>
        </authorList>
    </citation>
    <scope>NUCLEOTIDE SEQUENCE</scope>
    <source>
        <strain evidence="9">Hsosn_3</strain>
        <tissue evidence="9">Leaf</tissue>
    </source>
</reference>
<protein>
    <submittedName>
        <fullName evidence="9">Protein BIG GRAIN 1-like protein E</fullName>
    </submittedName>
</protein>
<comment type="function">
    <text evidence="1">Involved in auxin transport. Regulator of the auxin signaling pathway.</text>
</comment>
<evidence type="ECO:0000256" key="7">
    <source>
        <dbReference type="ARBA" id="ARBA00023294"/>
    </source>
</evidence>
<keyword evidence="7" id="KW-0927">Auxin signaling pathway</keyword>
<evidence type="ECO:0000313" key="9">
    <source>
        <dbReference type="EMBL" id="KAK1361986.1"/>
    </source>
</evidence>
<feature type="region of interest" description="Disordered" evidence="8">
    <location>
        <begin position="169"/>
        <end position="202"/>
    </location>
</feature>
<feature type="compositionally biased region" description="Basic and acidic residues" evidence="8">
    <location>
        <begin position="126"/>
        <end position="135"/>
    </location>
</feature>
<evidence type="ECO:0000313" key="10">
    <source>
        <dbReference type="Proteomes" id="UP001237642"/>
    </source>
</evidence>
<feature type="compositionally biased region" description="Basic and acidic residues" evidence="8">
    <location>
        <begin position="189"/>
        <end position="199"/>
    </location>
</feature>
<name>A0AAD8H7S4_9APIA</name>
<dbReference type="GO" id="GO:0009734">
    <property type="term" value="P:auxin-activated signaling pathway"/>
    <property type="evidence" value="ECO:0007669"/>
    <property type="project" value="UniProtKB-KW"/>
</dbReference>
<feature type="region of interest" description="Disordered" evidence="8">
    <location>
        <begin position="113"/>
        <end position="149"/>
    </location>
</feature>
<evidence type="ECO:0000256" key="3">
    <source>
        <dbReference type="ARBA" id="ARBA00010067"/>
    </source>
</evidence>